<keyword evidence="2" id="KW-1185">Reference proteome</keyword>
<dbReference type="KEGG" id="meso:BSQ44_01505"/>
<evidence type="ECO:0000313" key="1">
    <source>
        <dbReference type="EMBL" id="APH70202.1"/>
    </source>
</evidence>
<dbReference type="Proteomes" id="UP000182840">
    <property type="component" value="Chromosome"/>
</dbReference>
<evidence type="ECO:0000313" key="2">
    <source>
        <dbReference type="Proteomes" id="UP000182840"/>
    </source>
</evidence>
<sequence length="120" mass="12750">MLSPGQYFRKLDPCLQVGAVVGVDRMVPDHLHEQLAAGPGDADVLVALARLGRIGGQVALGHAAELRLRRGVAPVEVVAGRIVVAILERVLPGLMISLRPSGGRRRQGWNKCLNECSGSL</sequence>
<organism evidence="1 2">
    <name type="scientific">Aquibium oceanicum</name>
    <dbReference type="NCBI Taxonomy" id="1670800"/>
    <lineage>
        <taxon>Bacteria</taxon>
        <taxon>Pseudomonadati</taxon>
        <taxon>Pseudomonadota</taxon>
        <taxon>Alphaproteobacteria</taxon>
        <taxon>Hyphomicrobiales</taxon>
        <taxon>Phyllobacteriaceae</taxon>
        <taxon>Aquibium</taxon>
    </lineage>
</organism>
<name>A0A1L3SLL8_9HYPH</name>
<dbReference type="AlphaFoldDB" id="A0A1L3SLL8"/>
<reference evidence="2" key="1">
    <citation type="submission" date="2016-11" db="EMBL/GenBank/DDBJ databases">
        <title>Mesorhizobium oceanicum sp. nov., isolated from deep seawater in South China Sea.</title>
        <authorList>
            <person name="Fu G.-Y."/>
        </authorList>
    </citation>
    <scope>NUCLEOTIDE SEQUENCE [LARGE SCALE GENOMIC DNA]</scope>
    <source>
        <strain evidence="2">B7</strain>
    </source>
</reference>
<gene>
    <name evidence="1" type="ORF">BSQ44_01505</name>
</gene>
<proteinExistence type="predicted"/>
<protein>
    <submittedName>
        <fullName evidence="1">Uncharacterized protein</fullName>
    </submittedName>
</protein>
<accession>A0A1L3SLL8</accession>
<dbReference type="STRING" id="1670800.BSQ44_01505"/>
<dbReference type="EMBL" id="CP018171">
    <property type="protein sequence ID" value="APH70202.1"/>
    <property type="molecule type" value="Genomic_DNA"/>
</dbReference>